<evidence type="ECO:0000259" key="3">
    <source>
        <dbReference type="Pfam" id="PF04659"/>
    </source>
</evidence>
<accession>A0A0P7HQT0</accession>
<evidence type="ECO:0000256" key="1">
    <source>
        <dbReference type="ARBA" id="ARBA00004618"/>
    </source>
</evidence>
<comment type="subcellular location">
    <subcellularLocation>
        <location evidence="1">Archaeal flagellum</location>
    </subcellularLocation>
</comment>
<proteinExistence type="predicted"/>
<dbReference type="AlphaFoldDB" id="A0A0P7HQT0"/>
<keyword evidence="4" id="KW-0282">Flagellum</keyword>
<dbReference type="STRING" id="699431.SY89_03257"/>
<dbReference type="InterPro" id="IPR006752">
    <property type="entry name" value="Arch_fla_DE"/>
</dbReference>
<keyword evidence="2" id="KW-0974">Archaeal flagellum</keyword>
<evidence type="ECO:0000313" key="4">
    <source>
        <dbReference type="EMBL" id="KPN29023.1"/>
    </source>
</evidence>
<dbReference type="GO" id="GO:0097588">
    <property type="term" value="P:archaeal or bacterial-type flagellum-dependent cell motility"/>
    <property type="evidence" value="ECO:0007669"/>
    <property type="project" value="InterPro"/>
</dbReference>
<dbReference type="PANTHER" id="PTHR40698:SF2">
    <property type="entry name" value="FLAGELLA-RELATED PROTEIN C-RELATED"/>
    <property type="match status" value="1"/>
</dbReference>
<dbReference type="PANTHER" id="PTHR40698">
    <property type="entry name" value="FLAGELLA-RELATED PROTEIN E-RELATED-RELATED"/>
    <property type="match status" value="1"/>
</dbReference>
<keyword evidence="4" id="KW-0969">Cilium</keyword>
<name>A0A0P7HQT0_9EURY</name>
<keyword evidence="4" id="KW-0966">Cell projection</keyword>
<dbReference type="Proteomes" id="UP000050535">
    <property type="component" value="Unassembled WGS sequence"/>
</dbReference>
<dbReference type="InterPro" id="IPR052494">
    <property type="entry name" value="Flagella_assembly_related"/>
</dbReference>
<evidence type="ECO:0000313" key="5">
    <source>
        <dbReference type="Proteomes" id="UP000050535"/>
    </source>
</evidence>
<gene>
    <name evidence="4" type="ORF">SY89_03257</name>
</gene>
<dbReference type="EMBL" id="LGUC01000002">
    <property type="protein sequence ID" value="KPN29023.1"/>
    <property type="molecule type" value="Genomic_DNA"/>
</dbReference>
<organism evidence="4 5">
    <name type="scientific">Halolamina pelagica</name>
    <dbReference type="NCBI Taxonomy" id="699431"/>
    <lineage>
        <taxon>Archaea</taxon>
        <taxon>Methanobacteriati</taxon>
        <taxon>Methanobacteriota</taxon>
        <taxon>Stenosarchaea group</taxon>
        <taxon>Halobacteria</taxon>
        <taxon>Halobacteriales</taxon>
        <taxon>Haloferacaceae</taxon>
    </lineage>
</organism>
<sequence>MLLETIPDGYAGEVLVMEWLATLMERSGPAGAFRAVDYYENVGWISPTVEQRLVDVIGGPALDVFVDPTQPREPTAEEHAVSHEYLRVMARMNEI</sequence>
<keyword evidence="5" id="KW-1185">Reference proteome</keyword>
<dbReference type="GO" id="GO:0097589">
    <property type="term" value="C:archaeal-type flagellum"/>
    <property type="evidence" value="ECO:0007669"/>
    <property type="project" value="UniProtKB-SubCell"/>
</dbReference>
<evidence type="ECO:0000256" key="2">
    <source>
        <dbReference type="ARBA" id="ARBA00022440"/>
    </source>
</evidence>
<reference evidence="5" key="1">
    <citation type="submission" date="2013-11" db="EMBL/GenBank/DDBJ databases">
        <authorList>
            <person name="Hoang H.T."/>
            <person name="Killian M.L."/>
            <person name="Madson D.M."/>
            <person name="Arruda P.H.E."/>
            <person name="Sun D."/>
            <person name="Schwartz K.J."/>
            <person name="Yoon K."/>
        </authorList>
    </citation>
    <scope>NUCLEOTIDE SEQUENCE [LARGE SCALE GENOMIC DNA]</scope>
    <source>
        <strain evidence="5">CDK2</strain>
    </source>
</reference>
<comment type="caution">
    <text evidence="4">The sequence shown here is derived from an EMBL/GenBank/DDBJ whole genome shotgun (WGS) entry which is preliminary data.</text>
</comment>
<dbReference type="Pfam" id="PF04659">
    <property type="entry name" value="Arch_fla_DE"/>
    <property type="match status" value="1"/>
</dbReference>
<protein>
    <submittedName>
        <fullName evidence="4">Putative archaeal flagellar protein D/E</fullName>
    </submittedName>
</protein>
<feature type="domain" description="Archaeal flagella protein FlaD/E" evidence="3">
    <location>
        <begin position="2"/>
        <end position="89"/>
    </location>
</feature>